<dbReference type="InterPro" id="IPR000477">
    <property type="entry name" value="RT_dom"/>
</dbReference>
<sequence>MDFYKQKAKCDFLTKGDRCTKYFYSVVKKKRGANAIPYLVRADGSKTTSQTEVADSFVEFFIGLFGTDSEVEPILPDILASGPLVPASSWDNLLAPVTPAEVKETLFNIGDDKAPGPDGLLNMKVKTAPFHFHPDCAKLGISHLAFADDIMLFSKGDFTSVHTLMEALKHFSSVSGLYLNPTKSNIFVAGKYRDCSQETDFAVGQLPVRYLGLPLASQRLKETDFAPH</sequence>
<name>A0A484K2T9_9ASTE</name>
<dbReference type="Proteomes" id="UP000595140">
    <property type="component" value="Unassembled WGS sequence"/>
</dbReference>
<dbReference type="AlphaFoldDB" id="A0A484K2T9"/>
<feature type="domain" description="Reverse transcriptase" evidence="1">
    <location>
        <begin position="136"/>
        <end position="214"/>
    </location>
</feature>
<dbReference type="SUPFAM" id="SSF56672">
    <property type="entry name" value="DNA/RNA polymerases"/>
    <property type="match status" value="1"/>
</dbReference>
<reference evidence="2 3" key="1">
    <citation type="submission" date="2018-04" db="EMBL/GenBank/DDBJ databases">
        <authorList>
            <person name="Vogel A."/>
        </authorList>
    </citation>
    <scope>NUCLEOTIDE SEQUENCE [LARGE SCALE GENOMIC DNA]</scope>
</reference>
<dbReference type="InterPro" id="IPR043502">
    <property type="entry name" value="DNA/RNA_pol_sf"/>
</dbReference>
<gene>
    <name evidence="2" type="ORF">CCAM_LOCUS541</name>
</gene>
<evidence type="ECO:0000259" key="1">
    <source>
        <dbReference type="Pfam" id="PF00078"/>
    </source>
</evidence>
<evidence type="ECO:0000313" key="3">
    <source>
        <dbReference type="Proteomes" id="UP000595140"/>
    </source>
</evidence>
<accession>A0A484K2T9</accession>
<keyword evidence="3" id="KW-1185">Reference proteome</keyword>
<dbReference type="Pfam" id="PF00078">
    <property type="entry name" value="RVT_1"/>
    <property type="match status" value="1"/>
</dbReference>
<dbReference type="OrthoDB" id="1935611at2759"/>
<organism evidence="2 3">
    <name type="scientific">Cuscuta campestris</name>
    <dbReference type="NCBI Taxonomy" id="132261"/>
    <lineage>
        <taxon>Eukaryota</taxon>
        <taxon>Viridiplantae</taxon>
        <taxon>Streptophyta</taxon>
        <taxon>Embryophyta</taxon>
        <taxon>Tracheophyta</taxon>
        <taxon>Spermatophyta</taxon>
        <taxon>Magnoliopsida</taxon>
        <taxon>eudicotyledons</taxon>
        <taxon>Gunneridae</taxon>
        <taxon>Pentapetalae</taxon>
        <taxon>asterids</taxon>
        <taxon>lamiids</taxon>
        <taxon>Solanales</taxon>
        <taxon>Convolvulaceae</taxon>
        <taxon>Cuscuteae</taxon>
        <taxon>Cuscuta</taxon>
        <taxon>Cuscuta subgen. Grammica</taxon>
        <taxon>Cuscuta sect. Cleistogrammica</taxon>
    </lineage>
</organism>
<proteinExistence type="predicted"/>
<dbReference type="EMBL" id="OOIL02000001">
    <property type="protein sequence ID" value="VFQ58765.1"/>
    <property type="molecule type" value="Genomic_DNA"/>
</dbReference>
<evidence type="ECO:0000313" key="2">
    <source>
        <dbReference type="EMBL" id="VFQ58765.1"/>
    </source>
</evidence>
<protein>
    <recommendedName>
        <fullName evidence="1">Reverse transcriptase domain-containing protein</fullName>
    </recommendedName>
</protein>